<name>A0A2U9BTK2_SCOMX</name>
<feature type="compositionally biased region" description="Low complexity" evidence="1">
    <location>
        <begin position="384"/>
        <end position="399"/>
    </location>
</feature>
<evidence type="ECO:0000256" key="1">
    <source>
        <dbReference type="SAM" id="MobiDB-lite"/>
    </source>
</evidence>
<feature type="region of interest" description="Disordered" evidence="1">
    <location>
        <begin position="254"/>
        <end position="403"/>
    </location>
</feature>
<keyword evidence="3" id="KW-1185">Reference proteome</keyword>
<dbReference type="STRING" id="52904.ENSSMAP00000017496"/>
<evidence type="ECO:0000313" key="3">
    <source>
        <dbReference type="Proteomes" id="UP000246464"/>
    </source>
</evidence>
<sequence length="441" mass="48560">MVFTSRCNTCDFTTIRHANLWSVTRWTDRNLCDLSAAVGHEYCLRAHRLVLCVLLCAACFLAVKRRRKRTHAKAVAPGRPHEERSQSEASRGPSALGASRGTIVRDPETVWTRPFSEVRAKSANAVLFISPFCVSGNQVTVENETEDQSEVTEKQADGKKEVENETGEIQAINITDKNQKESDDGRKMDENPHCASVGVDTVPYLSIGANQNKPNPDRLDEQPTDGVGQRSHVGKVLGRISTWPPTAVQWQARCQMTEEDEEERETGKSPSEVNQVERPSASDRDKTGDLVNQEPPKMNEALMESTHSRPSNLNYQGASLSQAQASADAKQEDQSAVRRTTRGTPGQGPGRPAHGDASESGGGKAEERNGRRPSATSRQRGSAKRSAGSKAAPSGGASPDDATLLRGNEYAFMDLLHEVVQHHGRWTRQRWRQSHVNKPRR</sequence>
<feature type="compositionally biased region" description="Low complexity" evidence="1">
    <location>
        <begin position="318"/>
        <end position="328"/>
    </location>
</feature>
<accession>A0A2U9BTK2</accession>
<evidence type="ECO:0000313" key="2">
    <source>
        <dbReference type="EMBL" id="AWP07538.1"/>
    </source>
</evidence>
<reference evidence="2 3" key="1">
    <citation type="submission" date="2017-12" db="EMBL/GenBank/DDBJ databases">
        <title>Integrating genomic resources of turbot (Scophthalmus maximus) in depth evaluation of genetic and physical mapping variation across individuals.</title>
        <authorList>
            <person name="Martinez P."/>
        </authorList>
    </citation>
    <scope>NUCLEOTIDE SEQUENCE [LARGE SCALE GENOMIC DNA]</scope>
</reference>
<feature type="compositionally biased region" description="Polar residues" evidence="1">
    <location>
        <begin position="308"/>
        <end position="317"/>
    </location>
</feature>
<feature type="compositionally biased region" description="Basic and acidic residues" evidence="1">
    <location>
        <begin position="177"/>
        <end position="192"/>
    </location>
</feature>
<dbReference type="AlphaFoldDB" id="A0A2U9BTK2"/>
<dbReference type="EMBL" id="CP026251">
    <property type="protein sequence ID" value="AWP07538.1"/>
    <property type="molecule type" value="Genomic_DNA"/>
</dbReference>
<feature type="region of interest" description="Disordered" evidence="1">
    <location>
        <begin position="71"/>
        <end position="103"/>
    </location>
</feature>
<feature type="region of interest" description="Disordered" evidence="1">
    <location>
        <begin position="140"/>
        <end position="230"/>
    </location>
</feature>
<proteinExistence type="predicted"/>
<organism evidence="2 3">
    <name type="scientific">Scophthalmus maximus</name>
    <name type="common">Turbot</name>
    <name type="synonym">Psetta maxima</name>
    <dbReference type="NCBI Taxonomy" id="52904"/>
    <lineage>
        <taxon>Eukaryota</taxon>
        <taxon>Metazoa</taxon>
        <taxon>Chordata</taxon>
        <taxon>Craniata</taxon>
        <taxon>Vertebrata</taxon>
        <taxon>Euteleostomi</taxon>
        <taxon>Actinopterygii</taxon>
        <taxon>Neopterygii</taxon>
        <taxon>Teleostei</taxon>
        <taxon>Neoteleostei</taxon>
        <taxon>Acanthomorphata</taxon>
        <taxon>Carangaria</taxon>
        <taxon>Pleuronectiformes</taxon>
        <taxon>Pleuronectoidei</taxon>
        <taxon>Scophthalmidae</taxon>
        <taxon>Scophthalmus</taxon>
    </lineage>
</organism>
<gene>
    <name evidence="2" type="ORF">SMAX5B_010464</name>
</gene>
<feature type="compositionally biased region" description="Basic and acidic residues" evidence="1">
    <location>
        <begin position="151"/>
        <end position="163"/>
    </location>
</feature>
<dbReference type="Proteomes" id="UP000246464">
    <property type="component" value="Chromosome 9"/>
</dbReference>
<protein>
    <submittedName>
        <fullName evidence="2">Putative flocculation protein FLO11-like</fullName>
    </submittedName>
</protein>